<dbReference type="GO" id="GO:0033228">
    <property type="term" value="P:cysteine export across plasma membrane"/>
    <property type="evidence" value="ECO:0007669"/>
    <property type="project" value="TreeGrafter"/>
</dbReference>
<feature type="transmembrane region" description="Helical" evidence="6">
    <location>
        <begin position="37"/>
        <end position="63"/>
    </location>
</feature>
<dbReference type="InterPro" id="IPR001123">
    <property type="entry name" value="LeuE-type"/>
</dbReference>
<evidence type="ECO:0000313" key="7">
    <source>
        <dbReference type="EMBL" id="MCY1595193.1"/>
    </source>
</evidence>
<feature type="transmembrane region" description="Helical" evidence="6">
    <location>
        <begin position="170"/>
        <end position="188"/>
    </location>
</feature>
<name>A0A9Q4D6F8_9STAP</name>
<dbReference type="Pfam" id="PF01810">
    <property type="entry name" value="LysE"/>
    <property type="match status" value="1"/>
</dbReference>
<evidence type="ECO:0000256" key="6">
    <source>
        <dbReference type="SAM" id="Phobius"/>
    </source>
</evidence>
<comment type="subcellular location">
    <subcellularLocation>
        <location evidence="1">Cell membrane</location>
        <topology evidence="1">Multi-pass membrane protein</topology>
    </subcellularLocation>
</comment>
<dbReference type="GO" id="GO:0005886">
    <property type="term" value="C:plasma membrane"/>
    <property type="evidence" value="ECO:0007669"/>
    <property type="project" value="UniProtKB-SubCell"/>
</dbReference>
<dbReference type="RefSeq" id="WP_145467380.1">
    <property type="nucleotide sequence ID" value="NZ_JANSKS010000002.1"/>
</dbReference>
<dbReference type="GO" id="GO:0015171">
    <property type="term" value="F:amino acid transmembrane transporter activity"/>
    <property type="evidence" value="ECO:0007669"/>
    <property type="project" value="TreeGrafter"/>
</dbReference>
<evidence type="ECO:0000256" key="3">
    <source>
        <dbReference type="ARBA" id="ARBA00022692"/>
    </source>
</evidence>
<evidence type="ECO:0000256" key="1">
    <source>
        <dbReference type="ARBA" id="ARBA00004651"/>
    </source>
</evidence>
<keyword evidence="2" id="KW-1003">Cell membrane</keyword>
<keyword evidence="5 6" id="KW-0472">Membrane</keyword>
<feature type="transmembrane region" description="Helical" evidence="6">
    <location>
        <begin position="106"/>
        <end position="129"/>
    </location>
</feature>
<sequence length="189" mass="21394">MLSLLIYVFVTSITPRPSNLFMTNATRIYGFRDGKNFIFGILSGFVFLGLISYIAVLLFSNYIQYIETPLKYLGFIYLLYLSYKIFTSTNGKTTSKAYKSFKSGFILQVLNMKSLLFFITLVGAFIILMATGSTWVLIDLVVSLLIGWACLLIWAFAGSVLNEWLTRHQTAFNIVMALLILYSAISIFI</sequence>
<accession>A0A9Q4D6F8</accession>
<dbReference type="Proteomes" id="UP001081438">
    <property type="component" value="Unassembled WGS sequence"/>
</dbReference>
<dbReference type="AlphaFoldDB" id="A0A9Q4D6F8"/>
<keyword evidence="4 6" id="KW-1133">Transmembrane helix</keyword>
<evidence type="ECO:0000256" key="4">
    <source>
        <dbReference type="ARBA" id="ARBA00022989"/>
    </source>
</evidence>
<dbReference type="PANTHER" id="PTHR30086">
    <property type="entry name" value="ARGININE EXPORTER PROTEIN ARGO"/>
    <property type="match status" value="1"/>
</dbReference>
<proteinExistence type="predicted"/>
<feature type="transmembrane region" description="Helical" evidence="6">
    <location>
        <begin position="69"/>
        <end position="86"/>
    </location>
</feature>
<reference evidence="7" key="1">
    <citation type="journal article" date="2022" name="Int. J. Mol. Sci.">
        <title>Phenotypic and genotypic virulence characterisation of Staphylococcus pettenkoferi strains isolated from human bloodstream and diabetic foot infections.</title>
        <authorList>
            <person name="Magnan C."/>
        </authorList>
    </citation>
    <scope>NUCLEOTIDE SEQUENCE</scope>
    <source>
        <strain evidence="7">NSP020P</strain>
    </source>
</reference>
<dbReference type="EMBL" id="JANSKX010000025">
    <property type="protein sequence ID" value="MCY1595193.1"/>
    <property type="molecule type" value="Genomic_DNA"/>
</dbReference>
<protein>
    <submittedName>
        <fullName evidence="7">LysE family translocator</fullName>
    </submittedName>
</protein>
<keyword evidence="3 6" id="KW-0812">Transmembrane</keyword>
<evidence type="ECO:0000256" key="2">
    <source>
        <dbReference type="ARBA" id="ARBA00022475"/>
    </source>
</evidence>
<evidence type="ECO:0000256" key="5">
    <source>
        <dbReference type="ARBA" id="ARBA00023136"/>
    </source>
</evidence>
<comment type="caution">
    <text evidence="7">The sequence shown here is derived from an EMBL/GenBank/DDBJ whole genome shotgun (WGS) entry which is preliminary data.</text>
</comment>
<gene>
    <name evidence="7" type="ORF">NW112_08070</name>
</gene>
<dbReference type="PANTHER" id="PTHR30086:SF20">
    <property type="entry name" value="ARGININE EXPORTER PROTEIN ARGO-RELATED"/>
    <property type="match status" value="1"/>
</dbReference>
<evidence type="ECO:0000313" key="8">
    <source>
        <dbReference type="Proteomes" id="UP001081438"/>
    </source>
</evidence>
<organism evidence="7 8">
    <name type="scientific">Staphylococcus pettenkoferi</name>
    <dbReference type="NCBI Taxonomy" id="170573"/>
    <lineage>
        <taxon>Bacteria</taxon>
        <taxon>Bacillati</taxon>
        <taxon>Bacillota</taxon>
        <taxon>Bacilli</taxon>
        <taxon>Bacillales</taxon>
        <taxon>Staphylococcaceae</taxon>
        <taxon>Staphylococcus</taxon>
    </lineage>
</organism>
<feature type="transmembrane region" description="Helical" evidence="6">
    <location>
        <begin position="135"/>
        <end position="158"/>
    </location>
</feature>